<evidence type="ECO:0000313" key="2">
    <source>
        <dbReference type="Proteomes" id="UP000641853"/>
    </source>
</evidence>
<sequence>MQASPQLLQKVNISDRLEKLLEDSTEAISALTSQLNHISSDFIRSRLDDPFPDPLQFPTNHQLFKVPVEPRYNAIESTDSNGKDKYHLESMVQAQITPAQRLAVAPAGVWYRMGIISQHNLPPQPFSAHKANIEMISFIAEAGYERLVWGKNPSSKDGEDDISLFINLEKSKHSEEKTEAQIALYLREFLNDNSSCIRNLSYRRIVGPSLLDRLPNIEITIFDVAANDQRSFEYAYSNYTQTTHQQNRLPVLFSPWCAIRPLSRGWVYPSGKQAETVSFVGTFCCHKKGAREEWYGDFAKRAQAEYDLLGHIVDWLRILSTSISVHYVVFEREEDPWMTADKAEEYRLEKEASRIAAEKLEDERRAQAVVPPSIFDLPWGKGK</sequence>
<reference evidence="1" key="1">
    <citation type="submission" date="2020-06" db="EMBL/GenBank/DDBJ databases">
        <title>Draft genome sequences of strains closely related to Aspergillus parafelis and Aspergillus hiratsukae.</title>
        <authorList>
            <person name="Dos Santos R.A.C."/>
            <person name="Rivero-Menendez O."/>
            <person name="Steenwyk J.L."/>
            <person name="Mead M.E."/>
            <person name="Goldman G.H."/>
            <person name="Alastruey-Izquierdo A."/>
            <person name="Rokas A."/>
        </authorList>
    </citation>
    <scope>NUCLEOTIDE SEQUENCE</scope>
    <source>
        <strain evidence="1">CNM-CM7691</strain>
    </source>
</reference>
<organism evidence="1 2">
    <name type="scientific">Aspergillus felis</name>
    <dbReference type="NCBI Taxonomy" id="1287682"/>
    <lineage>
        <taxon>Eukaryota</taxon>
        <taxon>Fungi</taxon>
        <taxon>Dikarya</taxon>
        <taxon>Ascomycota</taxon>
        <taxon>Pezizomycotina</taxon>
        <taxon>Eurotiomycetes</taxon>
        <taxon>Eurotiomycetidae</taxon>
        <taxon>Eurotiales</taxon>
        <taxon>Aspergillaceae</taxon>
        <taxon>Aspergillus</taxon>
        <taxon>Aspergillus subgen. Fumigati</taxon>
    </lineage>
</organism>
<dbReference type="AlphaFoldDB" id="A0A8H6V2S1"/>
<protein>
    <submittedName>
        <fullName evidence="1">Uncharacterized protein</fullName>
    </submittedName>
</protein>
<comment type="caution">
    <text evidence="1">The sequence shown here is derived from an EMBL/GenBank/DDBJ whole genome shotgun (WGS) entry which is preliminary data.</text>
</comment>
<gene>
    <name evidence="1" type="ORF">CNMCM7691_000389</name>
</gene>
<proteinExistence type="predicted"/>
<dbReference type="EMBL" id="JACBAG010001918">
    <property type="protein sequence ID" value="KAF7175857.1"/>
    <property type="molecule type" value="Genomic_DNA"/>
</dbReference>
<evidence type="ECO:0000313" key="1">
    <source>
        <dbReference type="EMBL" id="KAF7175857.1"/>
    </source>
</evidence>
<dbReference type="Proteomes" id="UP000641853">
    <property type="component" value="Unassembled WGS sequence"/>
</dbReference>
<keyword evidence="2" id="KW-1185">Reference proteome</keyword>
<name>A0A8H6V2S1_9EURO</name>
<accession>A0A8H6V2S1</accession>